<comment type="caution">
    <text evidence="1">The sequence shown here is derived from an EMBL/GenBank/DDBJ whole genome shotgun (WGS) entry which is preliminary data.</text>
</comment>
<gene>
    <name evidence="1" type="ORF">RF11_13609</name>
</gene>
<proteinExistence type="predicted"/>
<name>A0A0C2MPU6_THEKT</name>
<evidence type="ECO:0000313" key="2">
    <source>
        <dbReference type="Proteomes" id="UP000031668"/>
    </source>
</evidence>
<dbReference type="Proteomes" id="UP000031668">
    <property type="component" value="Unassembled WGS sequence"/>
</dbReference>
<protein>
    <submittedName>
        <fullName evidence="1">Uncharacterized protein</fullName>
    </submittedName>
</protein>
<organism evidence="1 2">
    <name type="scientific">Thelohanellus kitauei</name>
    <name type="common">Myxosporean</name>
    <dbReference type="NCBI Taxonomy" id="669202"/>
    <lineage>
        <taxon>Eukaryota</taxon>
        <taxon>Metazoa</taxon>
        <taxon>Cnidaria</taxon>
        <taxon>Myxozoa</taxon>
        <taxon>Myxosporea</taxon>
        <taxon>Bivalvulida</taxon>
        <taxon>Platysporina</taxon>
        <taxon>Myxobolidae</taxon>
        <taxon>Thelohanellus</taxon>
    </lineage>
</organism>
<reference evidence="1 2" key="1">
    <citation type="journal article" date="2014" name="Genome Biol. Evol.">
        <title>The genome of the myxosporean Thelohanellus kitauei shows adaptations to nutrient acquisition within its fish host.</title>
        <authorList>
            <person name="Yang Y."/>
            <person name="Xiong J."/>
            <person name="Zhou Z."/>
            <person name="Huo F."/>
            <person name="Miao W."/>
            <person name="Ran C."/>
            <person name="Liu Y."/>
            <person name="Zhang J."/>
            <person name="Feng J."/>
            <person name="Wang M."/>
            <person name="Wang M."/>
            <person name="Wang L."/>
            <person name="Yao B."/>
        </authorList>
    </citation>
    <scope>NUCLEOTIDE SEQUENCE [LARGE SCALE GENOMIC DNA]</scope>
    <source>
        <strain evidence="1">Wuqing</strain>
    </source>
</reference>
<sequence>MISYISLICIPLETVTYIELEIRSQLVVTTMPSILNSRINHTIFCHKRDPIPKRSDEAADKIRRCAHNRLGVEMSLYTIHDFQHDITENPSNPSHFPSPLPETSYPVLIKFSTDWGRYIDGYLRMSQRTSDSMESATPNIIKQPFI</sequence>
<accession>A0A0C2MPU6</accession>
<evidence type="ECO:0000313" key="1">
    <source>
        <dbReference type="EMBL" id="KII66375.1"/>
    </source>
</evidence>
<dbReference type="EMBL" id="JWZT01003547">
    <property type="protein sequence ID" value="KII66375.1"/>
    <property type="molecule type" value="Genomic_DNA"/>
</dbReference>
<dbReference type="AlphaFoldDB" id="A0A0C2MPU6"/>
<keyword evidence="2" id="KW-1185">Reference proteome</keyword>